<protein>
    <submittedName>
        <fullName evidence="1">Uncharacterized protein</fullName>
    </submittedName>
</protein>
<evidence type="ECO:0000313" key="2">
    <source>
        <dbReference type="Proteomes" id="UP000193006"/>
    </source>
</evidence>
<keyword evidence="2" id="KW-1185">Reference proteome</keyword>
<sequence length="32" mass="3708">MRECVRDRDLKDKWDEKVDGSVREEGSKGQVG</sequence>
<dbReference type="EMBL" id="CP020814">
    <property type="protein sequence ID" value="ARK32328.1"/>
    <property type="molecule type" value="Genomic_DNA"/>
</dbReference>
<dbReference type="Proteomes" id="UP000193006">
    <property type="component" value="Chromosome"/>
</dbReference>
<gene>
    <name evidence="1" type="ORF">BkAM31D_22090</name>
</gene>
<evidence type="ECO:0000313" key="1">
    <source>
        <dbReference type="EMBL" id="ARK32328.1"/>
    </source>
</evidence>
<proteinExistence type="predicted"/>
<organism evidence="1 2">
    <name type="scientific">Halalkalibacter krulwichiae</name>
    <dbReference type="NCBI Taxonomy" id="199441"/>
    <lineage>
        <taxon>Bacteria</taxon>
        <taxon>Bacillati</taxon>
        <taxon>Bacillota</taxon>
        <taxon>Bacilli</taxon>
        <taxon>Bacillales</taxon>
        <taxon>Bacillaceae</taxon>
        <taxon>Halalkalibacter</taxon>
    </lineage>
</organism>
<dbReference type="AlphaFoldDB" id="A0A1X9MFV4"/>
<reference evidence="1 2" key="1">
    <citation type="submission" date="2017-04" db="EMBL/GenBank/DDBJ databases">
        <title>Bacillus krulwichiae AM31D Genome sequencing and assembly.</title>
        <authorList>
            <person name="Krulwich T.A."/>
            <person name="Anastor L."/>
            <person name="Ehrlich R."/>
            <person name="Ehrlich G.D."/>
            <person name="Janto B."/>
        </authorList>
    </citation>
    <scope>NUCLEOTIDE SEQUENCE [LARGE SCALE GENOMIC DNA]</scope>
    <source>
        <strain evidence="1 2">AM31D</strain>
    </source>
</reference>
<name>A0A1X9MFV4_9BACI</name>
<accession>A0A1X9MFV4</accession>
<dbReference type="KEGG" id="bkw:BkAM31D_22090"/>